<evidence type="ECO:0000313" key="11">
    <source>
        <dbReference type="Proteomes" id="UP001345827"/>
    </source>
</evidence>
<feature type="transmembrane region" description="Helical" evidence="8">
    <location>
        <begin position="284"/>
        <end position="306"/>
    </location>
</feature>
<feature type="transmembrane region" description="Helical" evidence="8">
    <location>
        <begin position="628"/>
        <end position="645"/>
    </location>
</feature>
<dbReference type="EMBL" id="JAXLQG010000021">
    <property type="protein sequence ID" value="KAK5529761.1"/>
    <property type="molecule type" value="Genomic_DNA"/>
</dbReference>
<evidence type="ECO:0000256" key="4">
    <source>
        <dbReference type="ARBA" id="ARBA00022692"/>
    </source>
</evidence>
<evidence type="ECO:0000313" key="10">
    <source>
        <dbReference type="EMBL" id="KAK5529761.1"/>
    </source>
</evidence>
<evidence type="ECO:0000259" key="9">
    <source>
        <dbReference type="PROSITE" id="PS50850"/>
    </source>
</evidence>
<protein>
    <recommendedName>
        <fullName evidence="2">protein-ribulosamine 3-kinase</fullName>
        <ecNumber evidence="2">2.7.1.172</ecNumber>
    </recommendedName>
</protein>
<gene>
    <name evidence="10" type="ORF">LTR25_009540</name>
</gene>
<dbReference type="SUPFAM" id="SSF56112">
    <property type="entry name" value="Protein kinase-like (PK-like)"/>
    <property type="match status" value="1"/>
</dbReference>
<dbReference type="GO" id="GO:0022857">
    <property type="term" value="F:transmembrane transporter activity"/>
    <property type="evidence" value="ECO:0007669"/>
    <property type="project" value="InterPro"/>
</dbReference>
<comment type="subcellular location">
    <subcellularLocation>
        <location evidence="1">Membrane</location>
        <topology evidence="1">Multi-pass membrane protein</topology>
    </subcellularLocation>
</comment>
<evidence type="ECO:0000256" key="3">
    <source>
        <dbReference type="ARBA" id="ARBA00022448"/>
    </source>
</evidence>
<name>A0AAV9PUI6_9PEZI</name>
<comment type="caution">
    <text evidence="10">The sequence shown here is derived from an EMBL/GenBank/DDBJ whole genome shotgun (WGS) entry which is preliminary data.</text>
</comment>
<feature type="transmembrane region" description="Helical" evidence="8">
    <location>
        <begin position="536"/>
        <end position="563"/>
    </location>
</feature>
<keyword evidence="4 8" id="KW-0812">Transmembrane</keyword>
<feature type="transmembrane region" description="Helical" evidence="8">
    <location>
        <begin position="657"/>
        <end position="678"/>
    </location>
</feature>
<evidence type="ECO:0000256" key="1">
    <source>
        <dbReference type="ARBA" id="ARBA00004141"/>
    </source>
</evidence>
<dbReference type="InterPro" id="IPR020846">
    <property type="entry name" value="MFS_dom"/>
</dbReference>
<feature type="transmembrane region" description="Helical" evidence="8">
    <location>
        <begin position="717"/>
        <end position="741"/>
    </location>
</feature>
<reference evidence="10 11" key="1">
    <citation type="submission" date="2023-06" db="EMBL/GenBank/DDBJ databases">
        <title>Black Yeasts Isolated from many extreme environments.</title>
        <authorList>
            <person name="Coleine C."/>
            <person name="Stajich J.E."/>
            <person name="Selbmann L."/>
        </authorList>
    </citation>
    <scope>NUCLEOTIDE SEQUENCE [LARGE SCALE GENOMIC DNA]</scope>
    <source>
        <strain evidence="10 11">CCFEE 5887</strain>
    </source>
</reference>
<feature type="transmembrane region" description="Helical" evidence="8">
    <location>
        <begin position="690"/>
        <end position="711"/>
    </location>
</feature>
<evidence type="ECO:0000256" key="8">
    <source>
        <dbReference type="SAM" id="Phobius"/>
    </source>
</evidence>
<dbReference type="Pfam" id="PF07690">
    <property type="entry name" value="MFS_1"/>
    <property type="match status" value="1"/>
</dbReference>
<accession>A0AAV9PUI6</accession>
<keyword evidence="5 8" id="KW-1133">Transmembrane helix</keyword>
<keyword evidence="11" id="KW-1185">Reference proteome</keyword>
<dbReference type="PANTHER" id="PTHR23502:SF51">
    <property type="entry name" value="QUINIDINE RESISTANCE PROTEIN 1-RELATED"/>
    <property type="match status" value="1"/>
</dbReference>
<dbReference type="InterPro" id="IPR011009">
    <property type="entry name" value="Kinase-like_dom_sf"/>
</dbReference>
<dbReference type="EC" id="2.7.1.172" evidence="2"/>
<organism evidence="10 11">
    <name type="scientific">Vermiconidia calcicola</name>
    <dbReference type="NCBI Taxonomy" id="1690605"/>
    <lineage>
        <taxon>Eukaryota</taxon>
        <taxon>Fungi</taxon>
        <taxon>Dikarya</taxon>
        <taxon>Ascomycota</taxon>
        <taxon>Pezizomycotina</taxon>
        <taxon>Dothideomycetes</taxon>
        <taxon>Dothideomycetidae</taxon>
        <taxon>Mycosphaerellales</taxon>
        <taxon>Extremaceae</taxon>
        <taxon>Vermiconidia</taxon>
    </lineage>
</organism>
<feature type="transmembrane region" description="Helical" evidence="8">
    <location>
        <begin position="439"/>
        <end position="460"/>
    </location>
</feature>
<feature type="transmembrane region" description="Helical" evidence="8">
    <location>
        <begin position="375"/>
        <end position="398"/>
    </location>
</feature>
<sequence length="760" mass="83213">MPGFVPKLQAWGKFKHSPPDTYFFLMEFIDLGSETVEPPDFCRLIAQLHQMSISPTGKFGFFQTTYHGPNPQNTTWESNWCTYFTRLLSQFFDREIVQNGLQPEYEAAYRELVSNVVPKLLEPLQSDGRVLKPCLIHGDLWEANTGLNLDTELPVVFDASAMYAHNEMELGMWRADIVRFGTPHYRQYLSHMPPSEPAEQFDDRNRLYSIKFKIAHCLGWPDSAESHRQLGDCGIHMSNKGIPLSGLQSAESSASASENVQFADNDNSPAVQGPYSVFTSSQKLGIVLLVAFASCFSPLSSFIYYPGLTAIAKDLNTTLSKINLTITSYMIVSGVAPTIFGSMADQVGRRPVYLLMFLLYVLANVGLALQSSYPALLLLRMFQSAGGSATIGLGYGVVGDITESSERGAYMGILGCGPNVAPGLGPVLGGVLIEKAGWRWTFGFLAISGALSLVLIAVLLPETGRNIVGNGSLPVPNLNKSIVLLWREKTQKKATPLPQGCRIDASESVARITTMRIPNPLGSVHIFLQRESAPVILINGVFYSAYCCLQASLSSLFISIYGYRELQAGLIYIPFGVGCFVASLLSRNILTHDYRYVAVRHGLPTSSAETSESQRLAFPIFHARLRSMTYLLPLSIFPLLAYGWVLEYHLHPSIPLILQFFIGGAMTIIFNACGTLLVDLHPSRPSTAQAALNLLRCALAAGELAALQPLINAIGLGWCYTVIALVTGGTAAVCVVIGRVWGEKWRRQRHDAQDIMGGTG</sequence>
<evidence type="ECO:0000256" key="6">
    <source>
        <dbReference type="ARBA" id="ARBA00023136"/>
    </source>
</evidence>
<dbReference type="InterPro" id="IPR036259">
    <property type="entry name" value="MFS_trans_sf"/>
</dbReference>
<evidence type="ECO:0000256" key="2">
    <source>
        <dbReference type="ARBA" id="ARBA00011961"/>
    </source>
</evidence>
<feature type="transmembrane region" description="Helical" evidence="8">
    <location>
        <begin position="569"/>
        <end position="590"/>
    </location>
</feature>
<feature type="transmembrane region" description="Helical" evidence="8">
    <location>
        <begin position="410"/>
        <end position="433"/>
    </location>
</feature>
<dbReference type="GO" id="GO:0102193">
    <property type="term" value="F:protein-ribulosamine 3-kinase activity"/>
    <property type="evidence" value="ECO:0007669"/>
    <property type="project" value="UniProtKB-EC"/>
</dbReference>
<keyword evidence="3" id="KW-0813">Transport</keyword>
<comment type="catalytic activity">
    <reaction evidence="7">
        <text>N(6)-D-ribulosyl-L-lysyl-[protein] + ATP = N(6)-(3-O-phospho-D-ribulosyl)-L-lysyl-[protein] + ADP + H(+)</text>
        <dbReference type="Rhea" id="RHEA:48432"/>
        <dbReference type="Rhea" id="RHEA-COMP:12103"/>
        <dbReference type="Rhea" id="RHEA-COMP:12104"/>
        <dbReference type="ChEBI" id="CHEBI:15378"/>
        <dbReference type="ChEBI" id="CHEBI:30616"/>
        <dbReference type="ChEBI" id="CHEBI:90418"/>
        <dbReference type="ChEBI" id="CHEBI:90420"/>
        <dbReference type="ChEBI" id="CHEBI:456216"/>
        <dbReference type="EC" id="2.7.1.172"/>
    </reaction>
    <physiologicalReaction direction="left-to-right" evidence="7">
        <dbReference type="Rhea" id="RHEA:48433"/>
    </physiologicalReaction>
</comment>
<feature type="transmembrane region" description="Helical" evidence="8">
    <location>
        <begin position="326"/>
        <end position="344"/>
    </location>
</feature>
<proteinExistence type="predicted"/>
<evidence type="ECO:0000256" key="5">
    <source>
        <dbReference type="ARBA" id="ARBA00022989"/>
    </source>
</evidence>
<dbReference type="Gene3D" id="3.90.1200.10">
    <property type="match status" value="1"/>
</dbReference>
<dbReference type="Gene3D" id="1.20.1720.10">
    <property type="entry name" value="Multidrug resistance protein D"/>
    <property type="match status" value="1"/>
</dbReference>
<dbReference type="GO" id="GO:0005886">
    <property type="term" value="C:plasma membrane"/>
    <property type="evidence" value="ECO:0007669"/>
    <property type="project" value="TreeGrafter"/>
</dbReference>
<dbReference type="FunFam" id="1.20.1720.10:FF:000009">
    <property type="entry name" value="MFS multidrug transporter"/>
    <property type="match status" value="1"/>
</dbReference>
<feature type="transmembrane region" description="Helical" evidence="8">
    <location>
        <begin position="351"/>
        <end position="369"/>
    </location>
</feature>
<feature type="domain" description="Major facilitator superfamily (MFS) profile" evidence="9">
    <location>
        <begin position="286"/>
        <end position="746"/>
    </location>
</feature>
<evidence type="ECO:0000256" key="7">
    <source>
        <dbReference type="ARBA" id="ARBA00048655"/>
    </source>
</evidence>
<keyword evidence="6 8" id="KW-0472">Membrane</keyword>
<dbReference type="Proteomes" id="UP001345827">
    <property type="component" value="Unassembled WGS sequence"/>
</dbReference>
<dbReference type="Pfam" id="PF03881">
    <property type="entry name" value="Fructosamin_kin"/>
    <property type="match status" value="1"/>
</dbReference>
<dbReference type="SUPFAM" id="SSF103473">
    <property type="entry name" value="MFS general substrate transporter"/>
    <property type="match status" value="1"/>
</dbReference>
<dbReference type="PROSITE" id="PS50850">
    <property type="entry name" value="MFS"/>
    <property type="match status" value="1"/>
</dbReference>
<dbReference type="InterPro" id="IPR011701">
    <property type="entry name" value="MFS"/>
</dbReference>
<dbReference type="PANTHER" id="PTHR23502">
    <property type="entry name" value="MAJOR FACILITATOR SUPERFAMILY"/>
    <property type="match status" value="1"/>
</dbReference>
<dbReference type="AlphaFoldDB" id="A0AAV9PUI6"/>
<dbReference type="InterPro" id="IPR016477">
    <property type="entry name" value="Fructo-/Ketosamine-3-kinase"/>
</dbReference>